<gene>
    <name evidence="1" type="ORF">MM171B02517_0006</name>
</gene>
<reference evidence="1" key="1">
    <citation type="submission" date="2020-03" db="EMBL/GenBank/DDBJ databases">
        <title>The deep terrestrial virosphere.</title>
        <authorList>
            <person name="Holmfeldt K."/>
            <person name="Nilsson E."/>
            <person name="Simone D."/>
            <person name="Lopez-Fernandez M."/>
            <person name="Wu X."/>
            <person name="de Brujin I."/>
            <person name="Lundin D."/>
            <person name="Andersson A."/>
            <person name="Bertilsson S."/>
            <person name="Dopson M."/>
        </authorList>
    </citation>
    <scope>NUCLEOTIDE SEQUENCE</scope>
    <source>
        <strain evidence="1">MM171B02517</strain>
    </source>
</reference>
<sequence length="128" mass="13852">MSHFSVYKTKLGNVSAQLLKQAIQSFAKQIGAEVSASVKDYYGNTQAVQIGLTMPSLPMGIGFGVDNQGNLSVQGDSYGCSQEWNRVSTLATNYIKAYKVAQTARIAHPTAQLNMKTTEKAVILEVCM</sequence>
<protein>
    <submittedName>
        <fullName evidence="1">Uncharacterized protein</fullName>
    </submittedName>
</protein>
<proteinExistence type="predicted"/>
<name>A0A6M3X5S3_9ZZZZ</name>
<accession>A0A6M3X5S3</accession>
<dbReference type="AlphaFoldDB" id="A0A6M3X5S3"/>
<organism evidence="1">
    <name type="scientific">viral metagenome</name>
    <dbReference type="NCBI Taxonomy" id="1070528"/>
    <lineage>
        <taxon>unclassified sequences</taxon>
        <taxon>metagenomes</taxon>
        <taxon>organismal metagenomes</taxon>
    </lineage>
</organism>
<dbReference type="EMBL" id="MT143939">
    <property type="protein sequence ID" value="QJH93019.1"/>
    <property type="molecule type" value="Genomic_DNA"/>
</dbReference>
<evidence type="ECO:0000313" key="1">
    <source>
        <dbReference type="EMBL" id="QJH93019.1"/>
    </source>
</evidence>